<sequence length="295" mass="34217">MASLRESGWEVRSLLSLHSRFVSAFGSVWIAFDLERPFSVRFPKPEEDLNYLITHFSEFQLATIGTFIMHESVFFLSGLVSIFFERAGLFSKYKIQKKLNTPEAEGRCILHLILYHVGVNFPVIMFSYPAFKYMGLKSSLPLPPWTAVVSQIIFYFILEDFVFYWGHRLLHTKWLYKHIHSVHHEYATPFGLTSEYAHPAEILFLGFATIIGPALTGPHLSTLWLWVILRVLETVRLIADTTSMEPFEFRATVWRPSSLCDVLHLTINFADFHDYHPGAVHEVWEFTHPLSSTWT</sequence>
<feature type="domain" description="Fatty acid hydroxylase" evidence="12">
    <location>
        <begin position="153"/>
        <end position="246"/>
    </location>
</feature>
<keyword evidence="13" id="KW-0560">Oxidoreductase</keyword>
<feature type="transmembrane region" description="Helical" evidence="11">
    <location>
        <begin position="148"/>
        <end position="166"/>
    </location>
</feature>
<keyword evidence="5" id="KW-0256">Endoplasmic reticulum</keyword>
<organism evidence="13 14">
    <name type="scientific">Ananas comosus</name>
    <name type="common">Pineapple</name>
    <name type="synonym">Ananas ananas</name>
    <dbReference type="NCBI Taxonomy" id="4615"/>
    <lineage>
        <taxon>Eukaryota</taxon>
        <taxon>Viridiplantae</taxon>
        <taxon>Streptophyta</taxon>
        <taxon>Embryophyta</taxon>
        <taxon>Tracheophyta</taxon>
        <taxon>Spermatophyta</taxon>
        <taxon>Magnoliopsida</taxon>
        <taxon>Liliopsida</taxon>
        <taxon>Poales</taxon>
        <taxon>Bromeliaceae</taxon>
        <taxon>Bromelioideae</taxon>
        <taxon>Ananas</taxon>
    </lineage>
</organism>
<evidence type="ECO:0000256" key="1">
    <source>
        <dbReference type="ARBA" id="ARBA00004477"/>
    </source>
</evidence>
<dbReference type="Pfam" id="PF04116">
    <property type="entry name" value="FA_hydroxylase"/>
    <property type="match status" value="1"/>
</dbReference>
<proteinExistence type="inferred from homology"/>
<dbReference type="EMBL" id="LSRQ01003091">
    <property type="protein sequence ID" value="OAY72479.1"/>
    <property type="molecule type" value="Genomic_DNA"/>
</dbReference>
<dbReference type="InterPro" id="IPR050307">
    <property type="entry name" value="Sterol_Desaturase_Related"/>
</dbReference>
<feature type="transmembrane region" description="Helical" evidence="11">
    <location>
        <begin position="12"/>
        <end position="32"/>
    </location>
</feature>
<dbReference type="STRING" id="4615.A0A199V5Y8"/>
<dbReference type="InterPro" id="IPR006694">
    <property type="entry name" value="Fatty_acid_hydroxylase"/>
</dbReference>
<keyword evidence="7 11" id="KW-1133">Transmembrane helix</keyword>
<keyword evidence="4 11" id="KW-0812">Transmembrane</keyword>
<keyword evidence="9" id="KW-0456">Lyase</keyword>
<reference evidence="13 14" key="1">
    <citation type="journal article" date="2016" name="DNA Res.">
        <title>The draft genome of MD-2 pineapple using hybrid error correction of long reads.</title>
        <authorList>
            <person name="Redwan R.M."/>
            <person name="Saidin A."/>
            <person name="Kumar S.V."/>
        </authorList>
    </citation>
    <scope>NUCLEOTIDE SEQUENCE [LARGE SCALE GENOMIC DNA]</scope>
    <source>
        <strain evidence="14">cv. MD2</strain>
        <tissue evidence="13">Leaf</tissue>
    </source>
</reference>
<evidence type="ECO:0000256" key="9">
    <source>
        <dbReference type="ARBA" id="ARBA00023239"/>
    </source>
</evidence>
<evidence type="ECO:0000256" key="2">
    <source>
        <dbReference type="ARBA" id="ARBA00009324"/>
    </source>
</evidence>
<evidence type="ECO:0000313" key="14">
    <source>
        <dbReference type="Proteomes" id="UP000092600"/>
    </source>
</evidence>
<keyword evidence="8 11" id="KW-0472">Membrane</keyword>
<dbReference type="GO" id="GO:0008610">
    <property type="term" value="P:lipid biosynthetic process"/>
    <property type="evidence" value="ECO:0007669"/>
    <property type="project" value="InterPro"/>
</dbReference>
<keyword evidence="6" id="KW-0521">NADP</keyword>
<accession>A0A199V5Y8</accession>
<keyword evidence="13" id="KW-0503">Monooxygenase</keyword>
<evidence type="ECO:0000256" key="5">
    <source>
        <dbReference type="ARBA" id="ARBA00022824"/>
    </source>
</evidence>
<feature type="transmembrane region" description="Helical" evidence="11">
    <location>
        <begin position="67"/>
        <end position="87"/>
    </location>
</feature>
<protein>
    <recommendedName>
        <fullName evidence="3">aldehyde oxygenase (deformylating)</fullName>
        <ecNumber evidence="3">4.1.99.5</ecNumber>
    </recommendedName>
</protein>
<comment type="similarity">
    <text evidence="2">Belongs to the sterol desaturase family.</text>
</comment>
<feature type="transmembrane region" description="Helical" evidence="11">
    <location>
        <begin position="108"/>
        <end position="128"/>
    </location>
</feature>
<dbReference type="GO" id="GO:0071771">
    <property type="term" value="F:aldehyde oxygenase (deformylating) activity"/>
    <property type="evidence" value="ECO:0007669"/>
    <property type="project" value="UniProtKB-EC"/>
</dbReference>
<evidence type="ECO:0000256" key="6">
    <source>
        <dbReference type="ARBA" id="ARBA00022857"/>
    </source>
</evidence>
<gene>
    <name evidence="13" type="ORF">ACMD2_20607</name>
</gene>
<dbReference type="EC" id="4.1.99.5" evidence="3"/>
<dbReference type="PANTHER" id="PTHR11863">
    <property type="entry name" value="STEROL DESATURASE"/>
    <property type="match status" value="1"/>
</dbReference>
<evidence type="ECO:0000256" key="7">
    <source>
        <dbReference type="ARBA" id="ARBA00022989"/>
    </source>
</evidence>
<name>A0A199V5Y8_ANACO</name>
<dbReference type="Proteomes" id="UP000092600">
    <property type="component" value="Unassembled WGS sequence"/>
</dbReference>
<evidence type="ECO:0000256" key="4">
    <source>
        <dbReference type="ARBA" id="ARBA00022692"/>
    </source>
</evidence>
<evidence type="ECO:0000259" key="12">
    <source>
        <dbReference type="Pfam" id="PF04116"/>
    </source>
</evidence>
<dbReference type="GO" id="GO:0005506">
    <property type="term" value="F:iron ion binding"/>
    <property type="evidence" value="ECO:0007669"/>
    <property type="project" value="InterPro"/>
</dbReference>
<evidence type="ECO:0000256" key="10">
    <source>
        <dbReference type="ARBA" id="ARBA00047909"/>
    </source>
</evidence>
<dbReference type="GO" id="GO:0005789">
    <property type="term" value="C:endoplasmic reticulum membrane"/>
    <property type="evidence" value="ECO:0007669"/>
    <property type="project" value="UniProtKB-SubCell"/>
</dbReference>
<evidence type="ECO:0000313" key="13">
    <source>
        <dbReference type="EMBL" id="OAY72479.1"/>
    </source>
</evidence>
<evidence type="ECO:0000256" key="8">
    <source>
        <dbReference type="ARBA" id="ARBA00023136"/>
    </source>
</evidence>
<comment type="catalytic activity">
    <reaction evidence="10">
        <text>a long-chain fatty aldehyde + 2 NADPH + O2 + H(+) = a long-chain alkane + formate + 2 NADP(+) + H2O</text>
        <dbReference type="Rhea" id="RHEA:21440"/>
        <dbReference type="ChEBI" id="CHEBI:15377"/>
        <dbReference type="ChEBI" id="CHEBI:15378"/>
        <dbReference type="ChEBI" id="CHEBI:15379"/>
        <dbReference type="ChEBI" id="CHEBI:15740"/>
        <dbReference type="ChEBI" id="CHEBI:17176"/>
        <dbReference type="ChEBI" id="CHEBI:57783"/>
        <dbReference type="ChEBI" id="CHEBI:58349"/>
        <dbReference type="ChEBI" id="CHEBI:83563"/>
        <dbReference type="EC" id="4.1.99.5"/>
    </reaction>
</comment>
<feature type="non-terminal residue" evidence="13">
    <location>
        <position position="295"/>
    </location>
</feature>
<comment type="caution">
    <text evidence="13">The sequence shown here is derived from an EMBL/GenBank/DDBJ whole genome shotgun (WGS) entry which is preliminary data.</text>
</comment>
<evidence type="ECO:0000256" key="3">
    <source>
        <dbReference type="ARBA" id="ARBA00013146"/>
    </source>
</evidence>
<dbReference type="GO" id="GO:0004497">
    <property type="term" value="F:monooxygenase activity"/>
    <property type="evidence" value="ECO:0007669"/>
    <property type="project" value="UniProtKB-KW"/>
</dbReference>
<dbReference type="AlphaFoldDB" id="A0A199V5Y8"/>
<comment type="subcellular location">
    <subcellularLocation>
        <location evidence="1">Endoplasmic reticulum membrane</location>
        <topology evidence="1">Multi-pass membrane protein</topology>
    </subcellularLocation>
</comment>
<evidence type="ECO:0000256" key="11">
    <source>
        <dbReference type="SAM" id="Phobius"/>
    </source>
</evidence>